<name>A0A426Z1M0_ENSVE</name>
<feature type="compositionally biased region" description="Basic and acidic residues" evidence="1">
    <location>
        <begin position="8"/>
        <end position="25"/>
    </location>
</feature>
<evidence type="ECO:0000313" key="2">
    <source>
        <dbReference type="EMBL" id="RRT57873.1"/>
    </source>
</evidence>
<proteinExistence type="predicted"/>
<dbReference type="AlphaFoldDB" id="A0A426Z1M0"/>
<gene>
    <name evidence="2" type="ORF">B296_00034242</name>
</gene>
<reference evidence="2 3" key="1">
    <citation type="journal article" date="2014" name="Agronomy (Basel)">
        <title>A Draft Genome Sequence for Ensete ventricosum, the Drought-Tolerant Tree Against Hunger.</title>
        <authorList>
            <person name="Harrison J."/>
            <person name="Moore K.A."/>
            <person name="Paszkiewicz K."/>
            <person name="Jones T."/>
            <person name="Grant M."/>
            <person name="Ambacheew D."/>
            <person name="Muzemil S."/>
            <person name="Studholme D.J."/>
        </authorList>
    </citation>
    <scope>NUCLEOTIDE SEQUENCE [LARGE SCALE GENOMIC DNA]</scope>
</reference>
<dbReference type="Proteomes" id="UP000287651">
    <property type="component" value="Unassembled WGS sequence"/>
</dbReference>
<organism evidence="2 3">
    <name type="scientific">Ensete ventricosum</name>
    <name type="common">Abyssinian banana</name>
    <name type="synonym">Musa ensete</name>
    <dbReference type="NCBI Taxonomy" id="4639"/>
    <lineage>
        <taxon>Eukaryota</taxon>
        <taxon>Viridiplantae</taxon>
        <taxon>Streptophyta</taxon>
        <taxon>Embryophyta</taxon>
        <taxon>Tracheophyta</taxon>
        <taxon>Spermatophyta</taxon>
        <taxon>Magnoliopsida</taxon>
        <taxon>Liliopsida</taxon>
        <taxon>Zingiberales</taxon>
        <taxon>Musaceae</taxon>
        <taxon>Ensete</taxon>
    </lineage>
</organism>
<accession>A0A426Z1M0</accession>
<evidence type="ECO:0000313" key="3">
    <source>
        <dbReference type="Proteomes" id="UP000287651"/>
    </source>
</evidence>
<feature type="compositionally biased region" description="Basic residues" evidence="1">
    <location>
        <begin position="34"/>
        <end position="47"/>
    </location>
</feature>
<sequence length="77" mass="8827">HGLQMQACRDDGKASDDESRFESDCRQLQGATRVRARRSKRDPRRPFKICGCGKIMSDRCMEKRRPPPTPSSSSSWK</sequence>
<feature type="non-terminal residue" evidence="2">
    <location>
        <position position="1"/>
    </location>
</feature>
<comment type="caution">
    <text evidence="2">The sequence shown here is derived from an EMBL/GenBank/DDBJ whole genome shotgun (WGS) entry which is preliminary data.</text>
</comment>
<dbReference type="EMBL" id="AMZH03008968">
    <property type="protein sequence ID" value="RRT57873.1"/>
    <property type="molecule type" value="Genomic_DNA"/>
</dbReference>
<feature type="region of interest" description="Disordered" evidence="1">
    <location>
        <begin position="1"/>
        <end position="48"/>
    </location>
</feature>
<evidence type="ECO:0000256" key="1">
    <source>
        <dbReference type="SAM" id="MobiDB-lite"/>
    </source>
</evidence>
<protein>
    <submittedName>
        <fullName evidence="2">Uncharacterized protein</fullName>
    </submittedName>
</protein>